<proteinExistence type="predicted"/>
<protein>
    <submittedName>
        <fullName evidence="1">Uncharacterized protein</fullName>
    </submittedName>
</protein>
<organism evidence="1">
    <name type="scientific">Siphoviridae sp. ct5kv15</name>
    <dbReference type="NCBI Taxonomy" id="2825338"/>
    <lineage>
        <taxon>Viruses</taxon>
        <taxon>Duplodnaviria</taxon>
        <taxon>Heunggongvirae</taxon>
        <taxon>Uroviricota</taxon>
        <taxon>Caudoviricetes</taxon>
    </lineage>
</organism>
<evidence type="ECO:0000313" key="1">
    <source>
        <dbReference type="EMBL" id="DAE07800.1"/>
    </source>
</evidence>
<accession>A0A8S5PM23</accession>
<sequence>MNQPFLCKIGKNSVNRYNIRPEAVFYYPVVRLWA</sequence>
<dbReference type="EMBL" id="BK015457">
    <property type="protein sequence ID" value="DAE07800.1"/>
    <property type="molecule type" value="Genomic_DNA"/>
</dbReference>
<reference evidence="1" key="1">
    <citation type="journal article" date="2021" name="Proc. Natl. Acad. Sci. U.S.A.">
        <title>A Catalog of Tens of Thousands of Viruses from Human Metagenomes Reveals Hidden Associations with Chronic Diseases.</title>
        <authorList>
            <person name="Tisza M.J."/>
            <person name="Buck C.B."/>
        </authorList>
    </citation>
    <scope>NUCLEOTIDE SEQUENCE</scope>
    <source>
        <strain evidence="1">Ct5kv15</strain>
    </source>
</reference>
<name>A0A8S5PM23_9CAUD</name>